<dbReference type="InterPro" id="IPR051510">
    <property type="entry name" value="SKI8"/>
</dbReference>
<dbReference type="PROSITE" id="PS50294">
    <property type="entry name" value="WD_REPEATS_REGION"/>
    <property type="match status" value="1"/>
</dbReference>
<reference evidence="4" key="1">
    <citation type="journal article" date="2023" name="Mol. Phylogenet. Evol.">
        <title>Genome-scale phylogeny and comparative genomics of the fungal order Sordariales.</title>
        <authorList>
            <person name="Hensen N."/>
            <person name="Bonometti L."/>
            <person name="Westerberg I."/>
            <person name="Brannstrom I.O."/>
            <person name="Guillou S."/>
            <person name="Cros-Aarteil S."/>
            <person name="Calhoun S."/>
            <person name="Haridas S."/>
            <person name="Kuo A."/>
            <person name="Mondo S."/>
            <person name="Pangilinan J."/>
            <person name="Riley R."/>
            <person name="LaButti K."/>
            <person name="Andreopoulos B."/>
            <person name="Lipzen A."/>
            <person name="Chen C."/>
            <person name="Yan M."/>
            <person name="Daum C."/>
            <person name="Ng V."/>
            <person name="Clum A."/>
            <person name="Steindorff A."/>
            <person name="Ohm R.A."/>
            <person name="Martin F."/>
            <person name="Silar P."/>
            <person name="Natvig D.O."/>
            <person name="Lalanne C."/>
            <person name="Gautier V."/>
            <person name="Ament-Velasquez S.L."/>
            <person name="Kruys A."/>
            <person name="Hutchinson M.I."/>
            <person name="Powell A.J."/>
            <person name="Barry K."/>
            <person name="Miller A.N."/>
            <person name="Grigoriev I.V."/>
            <person name="Debuchy R."/>
            <person name="Gladieux P."/>
            <person name="Hiltunen Thoren M."/>
            <person name="Johannesson H."/>
        </authorList>
    </citation>
    <scope>NUCLEOTIDE SEQUENCE</scope>
    <source>
        <strain evidence="4">PSN324</strain>
    </source>
</reference>
<dbReference type="InterPro" id="IPR019775">
    <property type="entry name" value="WD40_repeat_CS"/>
</dbReference>
<gene>
    <name evidence="4" type="ORF">QBC42DRAFT_278287</name>
</gene>
<dbReference type="GO" id="GO:0005634">
    <property type="term" value="C:nucleus"/>
    <property type="evidence" value="ECO:0007669"/>
    <property type="project" value="TreeGrafter"/>
</dbReference>
<keyword evidence="1 3" id="KW-0853">WD repeat</keyword>
<dbReference type="InterPro" id="IPR001680">
    <property type="entry name" value="WD40_rpt"/>
</dbReference>
<evidence type="ECO:0000313" key="5">
    <source>
        <dbReference type="Proteomes" id="UP001321749"/>
    </source>
</evidence>
<dbReference type="PROSITE" id="PS00678">
    <property type="entry name" value="WD_REPEATS_1"/>
    <property type="match status" value="1"/>
</dbReference>
<dbReference type="Pfam" id="PF00400">
    <property type="entry name" value="WD40"/>
    <property type="match status" value="3"/>
</dbReference>
<evidence type="ECO:0000256" key="2">
    <source>
        <dbReference type="ARBA" id="ARBA00022737"/>
    </source>
</evidence>
<dbReference type="SMART" id="SM00320">
    <property type="entry name" value="WD40"/>
    <property type="match status" value="7"/>
</dbReference>
<feature type="repeat" description="WD" evidence="3">
    <location>
        <begin position="108"/>
        <end position="149"/>
    </location>
</feature>
<organism evidence="4 5">
    <name type="scientific">Cladorrhinum samala</name>
    <dbReference type="NCBI Taxonomy" id="585594"/>
    <lineage>
        <taxon>Eukaryota</taxon>
        <taxon>Fungi</taxon>
        <taxon>Dikarya</taxon>
        <taxon>Ascomycota</taxon>
        <taxon>Pezizomycotina</taxon>
        <taxon>Sordariomycetes</taxon>
        <taxon>Sordariomycetidae</taxon>
        <taxon>Sordariales</taxon>
        <taxon>Podosporaceae</taxon>
        <taxon>Cladorrhinum</taxon>
    </lineage>
</organism>
<dbReference type="Gene3D" id="2.130.10.10">
    <property type="entry name" value="YVTN repeat-like/Quinoprotein amine dehydrogenase"/>
    <property type="match status" value="1"/>
</dbReference>
<evidence type="ECO:0000256" key="1">
    <source>
        <dbReference type="ARBA" id="ARBA00022574"/>
    </source>
</evidence>
<reference evidence="4" key="2">
    <citation type="submission" date="2023-06" db="EMBL/GenBank/DDBJ databases">
        <authorList>
            <consortium name="Lawrence Berkeley National Laboratory"/>
            <person name="Mondo S.J."/>
            <person name="Hensen N."/>
            <person name="Bonometti L."/>
            <person name="Westerberg I."/>
            <person name="Brannstrom I.O."/>
            <person name="Guillou S."/>
            <person name="Cros-Aarteil S."/>
            <person name="Calhoun S."/>
            <person name="Haridas S."/>
            <person name="Kuo A."/>
            <person name="Pangilinan J."/>
            <person name="Riley R."/>
            <person name="Labutti K."/>
            <person name="Andreopoulos B."/>
            <person name="Lipzen A."/>
            <person name="Chen C."/>
            <person name="Yanf M."/>
            <person name="Daum C."/>
            <person name="Ng V."/>
            <person name="Clum A."/>
            <person name="Steindorff A."/>
            <person name="Ohm R."/>
            <person name="Martin F."/>
            <person name="Silar P."/>
            <person name="Natvig D."/>
            <person name="Lalanne C."/>
            <person name="Gautier V."/>
            <person name="Ament-Velasquez S.L."/>
            <person name="Kruys A."/>
            <person name="Hutchinson M.I."/>
            <person name="Powell A.J."/>
            <person name="Barry K."/>
            <person name="Miller A.N."/>
            <person name="Grigoriev I.V."/>
            <person name="Debuchy R."/>
            <person name="Gladieux P."/>
            <person name="Thoren M.H."/>
            <person name="Johannesson H."/>
        </authorList>
    </citation>
    <scope>NUCLEOTIDE SEQUENCE</scope>
    <source>
        <strain evidence="4">PSN324</strain>
    </source>
</reference>
<dbReference type="Proteomes" id="UP001321749">
    <property type="component" value="Unassembled WGS sequence"/>
</dbReference>
<dbReference type="EMBL" id="MU865097">
    <property type="protein sequence ID" value="KAK4457791.1"/>
    <property type="molecule type" value="Genomic_DNA"/>
</dbReference>
<dbReference type="InterPro" id="IPR036322">
    <property type="entry name" value="WD40_repeat_dom_sf"/>
</dbReference>
<dbReference type="SUPFAM" id="SSF50978">
    <property type="entry name" value="WD40 repeat-like"/>
    <property type="match status" value="1"/>
</dbReference>
<feature type="repeat" description="WD" evidence="3">
    <location>
        <begin position="241"/>
        <end position="282"/>
    </location>
</feature>
<keyword evidence="2" id="KW-0677">Repeat</keyword>
<comment type="caution">
    <text evidence="4">The sequence shown here is derived from an EMBL/GenBank/DDBJ whole genome shotgun (WGS) entry which is preliminary data.</text>
</comment>
<accession>A0AAV9HFB8</accession>
<dbReference type="AlphaFoldDB" id="A0AAV9HFB8"/>
<proteinExistence type="predicted"/>
<name>A0AAV9HFB8_9PEZI</name>
<sequence length="331" mass="35212">MSKQYLTLHTVDQAHPAEIFSLAPTPTTLLSASGSSSLRVHSTVDANFPLIQTIQDAHKLGCHHVATAKGGLGNVAASVGFGGEIKIWKKKTSEQNDEFALDWEIKPTKTSGGDVWAVALSANEEYLACTTSDGRIHVWDLTAKELIQTYETGARGGGSFAMSVDLSRDGKFTASGHESGTVYVFNNDAGRMVYSLSGLAKPVRAVAFSPGCKRLAAAGNAGIIALYDMEHGEHVGNLTSPNARPAWVTSLDWSDTGDYLLSGSLDGKVKVWEISRGVCVATHSETEGAIWSARWLPKNERALAPGMGKGEMFCAAGASKSLTFYREATGL</sequence>
<dbReference type="InterPro" id="IPR015943">
    <property type="entry name" value="WD40/YVTN_repeat-like_dom_sf"/>
</dbReference>
<dbReference type="GO" id="GO:0032991">
    <property type="term" value="C:protein-containing complex"/>
    <property type="evidence" value="ECO:0007669"/>
    <property type="project" value="UniProtKB-ARBA"/>
</dbReference>
<dbReference type="PANTHER" id="PTHR44090:SF1">
    <property type="entry name" value="SUPERKILLER COMPLEX PROTEIN 8"/>
    <property type="match status" value="1"/>
</dbReference>
<keyword evidence="5" id="KW-1185">Reference proteome</keyword>
<evidence type="ECO:0000256" key="3">
    <source>
        <dbReference type="PROSITE-ProRule" id="PRU00221"/>
    </source>
</evidence>
<dbReference type="PROSITE" id="PS50082">
    <property type="entry name" value="WD_REPEATS_2"/>
    <property type="match status" value="2"/>
</dbReference>
<evidence type="ECO:0000313" key="4">
    <source>
        <dbReference type="EMBL" id="KAK4457791.1"/>
    </source>
</evidence>
<dbReference type="PANTHER" id="PTHR44090">
    <property type="entry name" value="WD REPEAT-CONTAINING PROTEIN 61"/>
    <property type="match status" value="1"/>
</dbReference>
<protein>
    <submittedName>
        <fullName evidence="4">WD40-repeat-containing domain protein</fullName>
    </submittedName>
</protein>